<protein>
    <submittedName>
        <fullName evidence="3">Linear gramicidin dehydrogenase LgrE</fullName>
        <ecNumber evidence="3">1.1.-.-</ecNumber>
    </submittedName>
</protein>
<dbReference type="Gene3D" id="3.40.50.1820">
    <property type="entry name" value="alpha/beta hydrolase"/>
    <property type="match status" value="1"/>
</dbReference>
<feature type="domain" description="Thioesterase" evidence="2">
    <location>
        <begin position="26"/>
        <end position="240"/>
    </location>
</feature>
<dbReference type="EMBL" id="PVNK01000149">
    <property type="protein sequence ID" value="PRP97657.1"/>
    <property type="molecule type" value="Genomic_DNA"/>
</dbReference>
<sequence length="258" mass="28387">MQFKDAPELTRTWLACPRARPDPSVRLLSFHHAGGSPSAFRPWLAELPAHVELLPVRLAGREARLRQTPVTSVAEVVEPLADAVAPLLAEGIRLALFGHSLGALLAFEFAREMRRRELPRPEVLVVSGRNAPGLGRTLRLHELDDRELVDEVQRIYGGIPQAILNEPELLALTLPVLRADLTINETHAFSDEPPLELPIHAFGGVDDPHVGRAGLEGWAAFTSARFEWAQSEGDHFYLASPAGKRWLLAKLIELAGDS</sequence>
<evidence type="ECO:0000313" key="4">
    <source>
        <dbReference type="Proteomes" id="UP000237968"/>
    </source>
</evidence>
<comment type="similarity">
    <text evidence="1">Belongs to the thioesterase family.</text>
</comment>
<evidence type="ECO:0000313" key="3">
    <source>
        <dbReference type="EMBL" id="PRP97657.1"/>
    </source>
</evidence>
<dbReference type="RefSeq" id="WP_181197804.1">
    <property type="nucleotide sequence ID" value="NZ_PVNK01000149.1"/>
</dbReference>
<dbReference type="GO" id="GO:0008610">
    <property type="term" value="P:lipid biosynthetic process"/>
    <property type="evidence" value="ECO:0007669"/>
    <property type="project" value="TreeGrafter"/>
</dbReference>
<evidence type="ECO:0000259" key="2">
    <source>
        <dbReference type="Pfam" id="PF00975"/>
    </source>
</evidence>
<dbReference type="AlphaFoldDB" id="A0A2S9XXQ6"/>
<organism evidence="3 4">
    <name type="scientific">Enhygromyxa salina</name>
    <dbReference type="NCBI Taxonomy" id="215803"/>
    <lineage>
        <taxon>Bacteria</taxon>
        <taxon>Pseudomonadati</taxon>
        <taxon>Myxococcota</taxon>
        <taxon>Polyangia</taxon>
        <taxon>Nannocystales</taxon>
        <taxon>Nannocystaceae</taxon>
        <taxon>Enhygromyxa</taxon>
    </lineage>
</organism>
<dbReference type="SUPFAM" id="SSF53474">
    <property type="entry name" value="alpha/beta-Hydrolases"/>
    <property type="match status" value="1"/>
</dbReference>
<dbReference type="PANTHER" id="PTHR11487">
    <property type="entry name" value="THIOESTERASE"/>
    <property type="match status" value="1"/>
</dbReference>
<dbReference type="GO" id="GO:0016491">
    <property type="term" value="F:oxidoreductase activity"/>
    <property type="evidence" value="ECO:0007669"/>
    <property type="project" value="UniProtKB-KW"/>
</dbReference>
<keyword evidence="4" id="KW-1185">Reference proteome</keyword>
<dbReference type="Proteomes" id="UP000237968">
    <property type="component" value="Unassembled WGS sequence"/>
</dbReference>
<dbReference type="InterPro" id="IPR012223">
    <property type="entry name" value="TEII"/>
</dbReference>
<keyword evidence="3" id="KW-0560">Oxidoreductase</keyword>
<dbReference type="EC" id="1.1.-.-" evidence="3"/>
<accession>A0A2S9XXQ6</accession>
<name>A0A2S9XXQ6_9BACT</name>
<dbReference type="InterPro" id="IPR001031">
    <property type="entry name" value="Thioesterase"/>
</dbReference>
<dbReference type="InterPro" id="IPR029058">
    <property type="entry name" value="AB_hydrolase_fold"/>
</dbReference>
<gene>
    <name evidence="3" type="primary">lgrE_2</name>
    <name evidence="3" type="ORF">ENSA5_31640</name>
</gene>
<proteinExistence type="inferred from homology"/>
<dbReference type="Pfam" id="PF00975">
    <property type="entry name" value="Thioesterase"/>
    <property type="match status" value="1"/>
</dbReference>
<comment type="caution">
    <text evidence="3">The sequence shown here is derived from an EMBL/GenBank/DDBJ whole genome shotgun (WGS) entry which is preliminary data.</text>
</comment>
<reference evidence="3 4" key="1">
    <citation type="submission" date="2018-03" db="EMBL/GenBank/DDBJ databases">
        <title>Draft Genome Sequences of the Obligatory Marine Myxobacteria Enhygromyxa salina SWB005.</title>
        <authorList>
            <person name="Poehlein A."/>
            <person name="Moghaddam J.A."/>
            <person name="Harms H."/>
            <person name="Alanjari M."/>
            <person name="Koenig G.M."/>
            <person name="Daniel R."/>
            <person name="Schaeberle T.F."/>
        </authorList>
    </citation>
    <scope>NUCLEOTIDE SEQUENCE [LARGE SCALE GENOMIC DNA]</scope>
    <source>
        <strain evidence="3 4">SWB005</strain>
    </source>
</reference>
<dbReference type="PANTHER" id="PTHR11487:SF0">
    <property type="entry name" value="S-ACYL FATTY ACID SYNTHASE THIOESTERASE, MEDIUM CHAIN"/>
    <property type="match status" value="1"/>
</dbReference>
<evidence type="ECO:0000256" key="1">
    <source>
        <dbReference type="ARBA" id="ARBA00007169"/>
    </source>
</evidence>